<feature type="region of interest" description="Disordered" evidence="1">
    <location>
        <begin position="1"/>
        <end position="134"/>
    </location>
</feature>
<proteinExistence type="predicted"/>
<dbReference type="OrthoDB" id="5387389at2759"/>
<dbReference type="InterPro" id="IPR052635">
    <property type="entry name" value="Sec_Metab_Biosynth_Reg"/>
</dbReference>
<dbReference type="PANTHER" id="PTHR39607">
    <property type="entry name" value="XANTHOCILLIN BIOSYNTHESIS CLUSTER TRANSCRIPTION FACTOR XANC-RELATED"/>
    <property type="match status" value="1"/>
</dbReference>
<comment type="caution">
    <text evidence="3">The sequence shown here is derived from an EMBL/GenBank/DDBJ whole genome shotgun (WGS) entry which is preliminary data.</text>
</comment>
<accession>A0A9W9BXD3</accession>
<evidence type="ECO:0000259" key="2">
    <source>
        <dbReference type="PROSITE" id="PS00036"/>
    </source>
</evidence>
<dbReference type="AlphaFoldDB" id="A0A9W9BXD3"/>
<dbReference type="CDD" id="cd14686">
    <property type="entry name" value="bZIP"/>
    <property type="match status" value="1"/>
</dbReference>
<evidence type="ECO:0000313" key="4">
    <source>
        <dbReference type="Proteomes" id="UP001140562"/>
    </source>
</evidence>
<protein>
    <recommendedName>
        <fullName evidence="2">BZIP domain-containing protein</fullName>
    </recommendedName>
</protein>
<dbReference type="PROSITE" id="PS00036">
    <property type="entry name" value="BZIP_BASIC"/>
    <property type="match status" value="1"/>
</dbReference>
<name>A0A9W9BXD3_9PLEO</name>
<keyword evidence="4" id="KW-1185">Reference proteome</keyword>
<sequence length="169" mass="18880">MTYVQGGEGEQSQSSTDRPWSSGTSSSGTRSPEWSDVVDPVERRKIQNKLAQQRFRAKAREQREDAEREVDNQRKAAQSYTPPEASQLEDHHNLSGLPWGGISFRHVVATGQEKERSSQQSSRENSVYAMRAGGSSRVGLRLSDRFTLGHAAWGPFGTFPQRITEQFGP</sequence>
<feature type="compositionally biased region" description="Low complexity" evidence="1">
    <location>
        <begin position="14"/>
        <end position="32"/>
    </location>
</feature>
<feature type="compositionally biased region" description="Basic and acidic residues" evidence="1">
    <location>
        <begin position="58"/>
        <end position="74"/>
    </location>
</feature>
<organism evidence="3 4">
    <name type="scientific">Didymella glomerata</name>
    <dbReference type="NCBI Taxonomy" id="749621"/>
    <lineage>
        <taxon>Eukaryota</taxon>
        <taxon>Fungi</taxon>
        <taxon>Dikarya</taxon>
        <taxon>Ascomycota</taxon>
        <taxon>Pezizomycotina</taxon>
        <taxon>Dothideomycetes</taxon>
        <taxon>Pleosporomycetidae</taxon>
        <taxon>Pleosporales</taxon>
        <taxon>Pleosporineae</taxon>
        <taxon>Didymellaceae</taxon>
        <taxon>Didymella</taxon>
    </lineage>
</organism>
<dbReference type="EMBL" id="JAPEUV010000096">
    <property type="protein sequence ID" value="KAJ4333377.1"/>
    <property type="molecule type" value="Genomic_DNA"/>
</dbReference>
<dbReference type="PANTHER" id="PTHR39607:SF2">
    <property type="entry name" value="BZIP DOMAIN-CONTAINING PROTEIN"/>
    <property type="match status" value="1"/>
</dbReference>
<evidence type="ECO:0000313" key="3">
    <source>
        <dbReference type="EMBL" id="KAJ4333377.1"/>
    </source>
</evidence>
<evidence type="ECO:0000256" key="1">
    <source>
        <dbReference type="SAM" id="MobiDB-lite"/>
    </source>
</evidence>
<reference evidence="3" key="1">
    <citation type="submission" date="2022-10" db="EMBL/GenBank/DDBJ databases">
        <title>Tapping the CABI collections for fungal endophytes: first genome assemblies for Collariella, Neodidymelliopsis, Ascochyta clinopodiicola, Didymella pomorum, Didymosphaeria variabile, Neocosmospora piperis and Neocucurbitaria cava.</title>
        <authorList>
            <person name="Hill R."/>
        </authorList>
    </citation>
    <scope>NUCLEOTIDE SEQUENCE</scope>
    <source>
        <strain evidence="3">IMI 360193</strain>
    </source>
</reference>
<gene>
    <name evidence="3" type="ORF">N0V87_007668</name>
</gene>
<feature type="domain" description="BZIP" evidence="2">
    <location>
        <begin position="43"/>
        <end position="58"/>
    </location>
</feature>
<dbReference type="InterPro" id="IPR004827">
    <property type="entry name" value="bZIP"/>
</dbReference>
<dbReference type="Proteomes" id="UP001140562">
    <property type="component" value="Unassembled WGS sequence"/>
</dbReference>
<dbReference type="GO" id="GO:0003700">
    <property type="term" value="F:DNA-binding transcription factor activity"/>
    <property type="evidence" value="ECO:0007669"/>
    <property type="project" value="InterPro"/>
</dbReference>